<evidence type="ECO:0000313" key="5">
    <source>
        <dbReference type="EMBL" id="TNM51699.1"/>
    </source>
</evidence>
<dbReference type="InterPro" id="IPR036390">
    <property type="entry name" value="WH_DNA-bd_sf"/>
</dbReference>
<proteinExistence type="predicted"/>
<keyword evidence="2" id="KW-0238">DNA-binding</keyword>
<dbReference type="InterPro" id="IPR000485">
    <property type="entry name" value="AsnC-type_HTH_dom"/>
</dbReference>
<dbReference type="InterPro" id="IPR019888">
    <property type="entry name" value="Tscrpt_reg_AsnC-like"/>
</dbReference>
<evidence type="ECO:0000256" key="2">
    <source>
        <dbReference type="ARBA" id="ARBA00023125"/>
    </source>
</evidence>
<accession>A0A5C4WWI8</accession>
<evidence type="ECO:0000259" key="4">
    <source>
        <dbReference type="PROSITE" id="PS50956"/>
    </source>
</evidence>
<keyword evidence="3" id="KW-0804">Transcription</keyword>
<comment type="caution">
    <text evidence="5">The sequence shown here is derived from an EMBL/GenBank/DDBJ whole genome shotgun (WGS) entry which is preliminary data.</text>
</comment>
<dbReference type="SUPFAM" id="SSF54909">
    <property type="entry name" value="Dimeric alpha+beta barrel"/>
    <property type="match status" value="1"/>
</dbReference>
<feature type="domain" description="HTH asnC-type" evidence="4">
    <location>
        <begin position="177"/>
        <end position="237"/>
    </location>
</feature>
<evidence type="ECO:0000256" key="3">
    <source>
        <dbReference type="ARBA" id="ARBA00023163"/>
    </source>
</evidence>
<dbReference type="PANTHER" id="PTHR30154">
    <property type="entry name" value="LEUCINE-RESPONSIVE REGULATORY PROTEIN"/>
    <property type="match status" value="1"/>
</dbReference>
<gene>
    <name evidence="5" type="ORF">FHQ09_17805</name>
</gene>
<protein>
    <submittedName>
        <fullName evidence="5">Lrp/AsnC family transcriptional regulator</fullName>
    </submittedName>
</protein>
<sequence length="343" mass="37990">MNRNTHAREALEPIDRAIVDALHRDGRAPWSRVAEQVGVSAVTVRRRYESLHTQGLIRVIGATDVVRLGLGTPIYMRISNAHGDMDVLIPRLRERIEVRSFHTLLGSVDIAAEMVLPPDAEYSRLVAEITAGTSASAESLLLTHAFASGQDWAPPFETNEPTRLAPVKTEPAPHLELSQTEVKVLGMLMHDGRTSLGDLAASIGKSENTAARTIEQLKEYGVLDFRILVEPELLGFNTEFHLWLVVEPQHLRQTALTLAEHPSTKYLTATTGNCSLAGQFIVRDRTELFHYSTEVLGSLPGIRSAELSIQTATHKRVWTSIIEGKYTTDGQPPDPIEYLRPRS</sequence>
<dbReference type="PANTHER" id="PTHR30154:SF34">
    <property type="entry name" value="TRANSCRIPTIONAL REGULATOR AZLB"/>
    <property type="match status" value="1"/>
</dbReference>
<dbReference type="GO" id="GO:0005829">
    <property type="term" value="C:cytosol"/>
    <property type="evidence" value="ECO:0007669"/>
    <property type="project" value="TreeGrafter"/>
</dbReference>
<feature type="domain" description="HTH asnC-type" evidence="4">
    <location>
        <begin position="11"/>
        <end position="71"/>
    </location>
</feature>
<dbReference type="EMBL" id="VDMQ01000016">
    <property type="protein sequence ID" value="TNM51699.1"/>
    <property type="molecule type" value="Genomic_DNA"/>
</dbReference>
<name>A0A5C4WWI8_9MICO</name>
<dbReference type="SUPFAM" id="SSF46785">
    <property type="entry name" value="Winged helix' DNA-binding domain"/>
    <property type="match status" value="2"/>
</dbReference>
<reference evidence="5 6" key="1">
    <citation type="submission" date="2019-06" db="EMBL/GenBank/DDBJ databases">
        <authorList>
            <person name="Mardanova A.M."/>
            <person name="Pudova D.S."/>
            <person name="Shagimardanova E.I."/>
            <person name="Gogoleva N.E."/>
            <person name="Lutfullin M.T."/>
            <person name="Hadieva G.F."/>
            <person name="Sharipova M.R."/>
        </authorList>
    </citation>
    <scope>NUCLEOTIDE SEQUENCE [LARGE SCALE GENOMIC DNA]</scope>
    <source>
        <strain evidence="5 6">MG-1</strain>
    </source>
</reference>
<dbReference type="Pfam" id="PF13404">
    <property type="entry name" value="HTH_AsnC-type"/>
    <property type="match status" value="1"/>
</dbReference>
<organism evidence="5 6">
    <name type="scientific">Brevibacterium sediminis</name>
    <dbReference type="NCBI Taxonomy" id="1857024"/>
    <lineage>
        <taxon>Bacteria</taxon>
        <taxon>Bacillati</taxon>
        <taxon>Actinomycetota</taxon>
        <taxon>Actinomycetes</taxon>
        <taxon>Micrococcales</taxon>
        <taxon>Brevibacteriaceae</taxon>
        <taxon>Brevibacterium</taxon>
    </lineage>
</organism>
<dbReference type="Gene3D" id="1.10.10.10">
    <property type="entry name" value="Winged helix-like DNA-binding domain superfamily/Winged helix DNA-binding domain"/>
    <property type="match status" value="2"/>
</dbReference>
<dbReference type="Pfam" id="PF13412">
    <property type="entry name" value="HTH_24"/>
    <property type="match status" value="1"/>
</dbReference>
<dbReference type="GO" id="GO:0043565">
    <property type="term" value="F:sequence-specific DNA binding"/>
    <property type="evidence" value="ECO:0007669"/>
    <property type="project" value="InterPro"/>
</dbReference>
<dbReference type="GO" id="GO:0043200">
    <property type="term" value="P:response to amino acid"/>
    <property type="evidence" value="ECO:0007669"/>
    <property type="project" value="TreeGrafter"/>
</dbReference>
<dbReference type="SMART" id="SM00344">
    <property type="entry name" value="HTH_ASNC"/>
    <property type="match status" value="2"/>
</dbReference>
<evidence type="ECO:0000256" key="1">
    <source>
        <dbReference type="ARBA" id="ARBA00023015"/>
    </source>
</evidence>
<dbReference type="InterPro" id="IPR036388">
    <property type="entry name" value="WH-like_DNA-bd_sf"/>
</dbReference>
<dbReference type="AlphaFoldDB" id="A0A5C4WWI8"/>
<keyword evidence="1" id="KW-0805">Transcription regulation</keyword>
<dbReference type="RefSeq" id="WP_139470344.1">
    <property type="nucleotide sequence ID" value="NZ_VDMQ01000016.1"/>
</dbReference>
<dbReference type="InterPro" id="IPR011008">
    <property type="entry name" value="Dimeric_a/b-barrel"/>
</dbReference>
<dbReference type="PRINTS" id="PR00033">
    <property type="entry name" value="HTHASNC"/>
</dbReference>
<dbReference type="Proteomes" id="UP000314223">
    <property type="component" value="Unassembled WGS sequence"/>
</dbReference>
<dbReference type="PROSITE" id="PS50956">
    <property type="entry name" value="HTH_ASNC_2"/>
    <property type="match status" value="2"/>
</dbReference>
<evidence type="ECO:0000313" key="6">
    <source>
        <dbReference type="Proteomes" id="UP000314223"/>
    </source>
</evidence>
<dbReference type="Gene3D" id="3.30.70.920">
    <property type="match status" value="1"/>
</dbReference>